<organism evidence="1 2">
    <name type="scientific">Chryseobacterium mucoviscidosis</name>
    <dbReference type="NCBI Taxonomy" id="1945581"/>
    <lineage>
        <taxon>Bacteria</taxon>
        <taxon>Pseudomonadati</taxon>
        <taxon>Bacteroidota</taxon>
        <taxon>Flavobacteriia</taxon>
        <taxon>Flavobacteriales</taxon>
        <taxon>Weeksellaceae</taxon>
        <taxon>Chryseobacterium group</taxon>
        <taxon>Chryseobacterium</taxon>
    </lineage>
</organism>
<sequence>MKTFNHKVGTVAQMVEQQITFRFWQIKFLCIPVVGRRFESCLFLKKNEKKLLDIHKGAIYLKAILVKAQGFYLR</sequence>
<evidence type="ECO:0000313" key="1">
    <source>
        <dbReference type="EMBL" id="OVE55936.1"/>
    </source>
</evidence>
<evidence type="ECO:0000313" key="2">
    <source>
        <dbReference type="Proteomes" id="UP000196355"/>
    </source>
</evidence>
<comment type="caution">
    <text evidence="1">The sequence shown here is derived from an EMBL/GenBank/DDBJ whole genome shotgun (WGS) entry which is preliminary data.</text>
</comment>
<dbReference type="AlphaFoldDB" id="A0A202BWS3"/>
<keyword evidence="2" id="KW-1185">Reference proteome</keyword>
<reference evidence="2" key="1">
    <citation type="submission" date="2017-02" db="EMBL/GenBank/DDBJ databases">
        <authorList>
            <person name="Tetz G."/>
            <person name="Tetz V."/>
        </authorList>
    </citation>
    <scope>NUCLEOTIDE SEQUENCE [LARGE SCALE GENOMIC DNA]</scope>
    <source>
        <strain evidence="2">VT16-26</strain>
    </source>
</reference>
<proteinExistence type="predicted"/>
<accession>A0A202BWS3</accession>
<name>A0A202BWS3_9FLAO</name>
<dbReference type="EMBL" id="MVAG01000128">
    <property type="protein sequence ID" value="OVE55936.1"/>
    <property type="molecule type" value="Genomic_DNA"/>
</dbReference>
<gene>
    <name evidence="1" type="ORF">B0E34_17150</name>
</gene>
<protein>
    <submittedName>
        <fullName evidence="1">Uncharacterized protein</fullName>
    </submittedName>
</protein>
<dbReference type="Proteomes" id="UP000196355">
    <property type="component" value="Unassembled WGS sequence"/>
</dbReference>